<dbReference type="InterPro" id="IPR006282">
    <property type="entry name" value="Thi_PPkinase"/>
</dbReference>
<dbReference type="InterPro" id="IPR036371">
    <property type="entry name" value="TPK_B1-bd_sf"/>
</dbReference>
<dbReference type="NCBIfam" id="TIGR01378">
    <property type="entry name" value="thi_PPkinase"/>
    <property type="match status" value="1"/>
</dbReference>
<dbReference type="EC" id="2.7.6.2" evidence="5"/>
<dbReference type="SUPFAM" id="SSF63862">
    <property type="entry name" value="Thiamin pyrophosphokinase, substrate-binding domain"/>
    <property type="match status" value="1"/>
</dbReference>
<dbReference type="GO" id="GO:0030975">
    <property type="term" value="F:thiamine binding"/>
    <property type="evidence" value="ECO:0007669"/>
    <property type="project" value="InterPro"/>
</dbReference>
<dbReference type="GO" id="GO:0009229">
    <property type="term" value="P:thiamine diphosphate biosynthetic process"/>
    <property type="evidence" value="ECO:0007669"/>
    <property type="project" value="InterPro"/>
</dbReference>
<dbReference type="STRING" id="596315.HMPREF0634_1332"/>
<dbReference type="Pfam" id="PF04263">
    <property type="entry name" value="TPK_catalytic"/>
    <property type="match status" value="1"/>
</dbReference>
<dbReference type="OrthoDB" id="9804377at2"/>
<evidence type="ECO:0000256" key="5">
    <source>
        <dbReference type="NCBIfam" id="TIGR01378"/>
    </source>
</evidence>
<name>E0E4F5_9FIRM</name>
<dbReference type="GeneID" id="84801168"/>
<keyword evidence="2" id="KW-0547">Nucleotide-binding</keyword>
<sequence length="227" mass="25719">MGTLISEIIHGKTACLVLNGQLDDYDYIREVMNYNTYELIIAVDGGANHLYRLGIMPNYILGDLDSIEDDIREYYEASDVVFKKFPTKKDETDAELAVWLVEEVGLLGIDIYAALGGRIDHELANIQLLYYILDRGMYPRIISEHEEIYILKNDEMTLKGNVGDIVSILPIRGDARGITLVNMEYSVEELDLKYSVTRGISNVMVAQDAYINVRDGCLLVIKNIKKK</sequence>
<dbReference type="Proteomes" id="UP000003244">
    <property type="component" value="Unassembled WGS sequence"/>
</dbReference>
<evidence type="ECO:0000256" key="1">
    <source>
        <dbReference type="ARBA" id="ARBA00022679"/>
    </source>
</evidence>
<dbReference type="GO" id="GO:0016301">
    <property type="term" value="F:kinase activity"/>
    <property type="evidence" value="ECO:0007669"/>
    <property type="project" value="UniProtKB-KW"/>
</dbReference>
<evidence type="ECO:0000256" key="4">
    <source>
        <dbReference type="ARBA" id="ARBA00022840"/>
    </source>
</evidence>
<keyword evidence="3 7" id="KW-0418">Kinase</keyword>
<reference evidence="7 8" key="1">
    <citation type="submission" date="2010-08" db="EMBL/GenBank/DDBJ databases">
        <authorList>
            <person name="Harkins D.M."/>
            <person name="Madupu R."/>
            <person name="Durkin A.S."/>
            <person name="Torralba M."/>
            <person name="Methe B."/>
            <person name="Sutton G.G."/>
            <person name="Nelson K.E."/>
        </authorList>
    </citation>
    <scope>NUCLEOTIDE SEQUENCE [LARGE SCALE GENOMIC DNA]</scope>
    <source>
        <strain evidence="7 8">DSM 17678</strain>
    </source>
</reference>
<dbReference type="InterPro" id="IPR007371">
    <property type="entry name" value="TPK_catalytic"/>
</dbReference>
<evidence type="ECO:0000256" key="2">
    <source>
        <dbReference type="ARBA" id="ARBA00022741"/>
    </source>
</evidence>
<dbReference type="PANTHER" id="PTHR41299">
    <property type="entry name" value="THIAMINE PYROPHOSPHOKINASE"/>
    <property type="match status" value="1"/>
</dbReference>
<dbReference type="GO" id="GO:0006772">
    <property type="term" value="P:thiamine metabolic process"/>
    <property type="evidence" value="ECO:0007669"/>
    <property type="project" value="UniProtKB-UniRule"/>
</dbReference>
<evidence type="ECO:0000313" key="7">
    <source>
        <dbReference type="EMBL" id="EFM64206.1"/>
    </source>
</evidence>
<keyword evidence="4" id="KW-0067">ATP-binding</keyword>
<dbReference type="SMART" id="SM00983">
    <property type="entry name" value="TPK_B1_binding"/>
    <property type="match status" value="1"/>
</dbReference>
<dbReference type="SUPFAM" id="SSF63999">
    <property type="entry name" value="Thiamin pyrophosphokinase, catalytic domain"/>
    <property type="match status" value="1"/>
</dbReference>
<evidence type="ECO:0000259" key="6">
    <source>
        <dbReference type="SMART" id="SM00983"/>
    </source>
</evidence>
<dbReference type="GO" id="GO:0004788">
    <property type="term" value="F:thiamine diphosphokinase activity"/>
    <property type="evidence" value="ECO:0007669"/>
    <property type="project" value="UniProtKB-UniRule"/>
</dbReference>
<dbReference type="PANTHER" id="PTHR41299:SF1">
    <property type="entry name" value="THIAMINE PYROPHOSPHOKINASE"/>
    <property type="match status" value="1"/>
</dbReference>
<gene>
    <name evidence="7" type="ORF">HMPREF0634_1332</name>
</gene>
<dbReference type="eggNOG" id="COG1564">
    <property type="taxonomic scope" value="Bacteria"/>
</dbReference>
<proteinExistence type="predicted"/>
<dbReference type="RefSeq" id="WP_007790561.1">
    <property type="nucleotide sequence ID" value="NZ_ADGQ01000066.1"/>
</dbReference>
<keyword evidence="1 7" id="KW-0808">Transferase</keyword>
<organism evidence="7 8">
    <name type="scientific">Peptostreptococcus stomatis DSM 17678</name>
    <dbReference type="NCBI Taxonomy" id="596315"/>
    <lineage>
        <taxon>Bacteria</taxon>
        <taxon>Bacillati</taxon>
        <taxon>Bacillota</taxon>
        <taxon>Clostridia</taxon>
        <taxon>Peptostreptococcales</taxon>
        <taxon>Peptostreptococcaceae</taxon>
        <taxon>Peptostreptococcus</taxon>
    </lineage>
</organism>
<dbReference type="Gene3D" id="3.40.50.10240">
    <property type="entry name" value="Thiamin pyrophosphokinase, catalytic domain"/>
    <property type="match status" value="1"/>
</dbReference>
<dbReference type="InterPro" id="IPR007373">
    <property type="entry name" value="Thiamin_PyroPKinase_B1-bd"/>
</dbReference>
<dbReference type="EMBL" id="ADGQ01000066">
    <property type="protein sequence ID" value="EFM64206.1"/>
    <property type="molecule type" value="Genomic_DNA"/>
</dbReference>
<comment type="caution">
    <text evidence="7">The sequence shown here is derived from an EMBL/GenBank/DDBJ whole genome shotgun (WGS) entry which is preliminary data.</text>
</comment>
<dbReference type="InterPro" id="IPR053149">
    <property type="entry name" value="TPK"/>
</dbReference>
<accession>E0E4F5</accession>
<dbReference type="GO" id="GO:0005524">
    <property type="term" value="F:ATP binding"/>
    <property type="evidence" value="ECO:0007669"/>
    <property type="project" value="UniProtKB-KW"/>
</dbReference>
<evidence type="ECO:0000313" key="8">
    <source>
        <dbReference type="Proteomes" id="UP000003244"/>
    </source>
</evidence>
<keyword evidence="8" id="KW-1185">Reference proteome</keyword>
<dbReference type="CDD" id="cd07995">
    <property type="entry name" value="TPK"/>
    <property type="match status" value="1"/>
</dbReference>
<dbReference type="AlphaFoldDB" id="E0E4F5"/>
<dbReference type="InterPro" id="IPR036759">
    <property type="entry name" value="TPK_catalytic_sf"/>
</dbReference>
<feature type="domain" description="Thiamin pyrophosphokinase thiamin-binding" evidence="6">
    <location>
        <begin position="147"/>
        <end position="219"/>
    </location>
</feature>
<dbReference type="Pfam" id="PF04265">
    <property type="entry name" value="TPK_B1_binding"/>
    <property type="match status" value="1"/>
</dbReference>
<evidence type="ECO:0000256" key="3">
    <source>
        <dbReference type="ARBA" id="ARBA00022777"/>
    </source>
</evidence>
<protein>
    <recommendedName>
        <fullName evidence="5">Thiamine diphosphokinase</fullName>
        <ecNumber evidence="5">2.7.6.2</ecNumber>
    </recommendedName>
</protein>